<name>A0A1G6TCW4_9ACTN</name>
<dbReference type="GO" id="GO:0030313">
    <property type="term" value="C:cell envelope"/>
    <property type="evidence" value="ECO:0007669"/>
    <property type="project" value="UniProtKB-SubCell"/>
</dbReference>
<dbReference type="OrthoDB" id="9796554at2"/>
<keyword evidence="7" id="KW-1185">Reference proteome</keyword>
<dbReference type="InterPro" id="IPR000866">
    <property type="entry name" value="AhpC/TSA"/>
</dbReference>
<dbReference type="InterPro" id="IPR050553">
    <property type="entry name" value="Thioredoxin_ResA/DsbE_sf"/>
</dbReference>
<dbReference type="GO" id="GO:0017004">
    <property type="term" value="P:cytochrome complex assembly"/>
    <property type="evidence" value="ECO:0007669"/>
    <property type="project" value="UniProtKB-KW"/>
</dbReference>
<evidence type="ECO:0000256" key="1">
    <source>
        <dbReference type="ARBA" id="ARBA00004196"/>
    </source>
</evidence>
<dbReference type="CDD" id="cd02966">
    <property type="entry name" value="TlpA_like_family"/>
    <property type="match status" value="1"/>
</dbReference>
<dbReference type="PANTHER" id="PTHR42852">
    <property type="entry name" value="THIOL:DISULFIDE INTERCHANGE PROTEIN DSBE"/>
    <property type="match status" value="1"/>
</dbReference>
<dbReference type="GO" id="GO:0016491">
    <property type="term" value="F:oxidoreductase activity"/>
    <property type="evidence" value="ECO:0007669"/>
    <property type="project" value="InterPro"/>
</dbReference>
<keyword evidence="3" id="KW-0812">Transmembrane</keyword>
<keyword evidence="4" id="KW-1015">Disulfide bond</keyword>
<evidence type="ECO:0000256" key="3">
    <source>
        <dbReference type="ARBA" id="ARBA00022968"/>
    </source>
</evidence>
<keyword evidence="2" id="KW-0201">Cytochrome c-type biogenesis</keyword>
<comment type="subcellular location">
    <subcellularLocation>
        <location evidence="1">Cell envelope</location>
    </subcellularLocation>
</comment>
<dbReference type="EMBL" id="FMZM01000007">
    <property type="protein sequence ID" value="SDD26704.1"/>
    <property type="molecule type" value="Genomic_DNA"/>
</dbReference>
<evidence type="ECO:0000256" key="2">
    <source>
        <dbReference type="ARBA" id="ARBA00022748"/>
    </source>
</evidence>
<dbReference type="PROSITE" id="PS51257">
    <property type="entry name" value="PROKAR_LIPOPROTEIN"/>
    <property type="match status" value="1"/>
</dbReference>
<evidence type="ECO:0000256" key="4">
    <source>
        <dbReference type="ARBA" id="ARBA00023157"/>
    </source>
</evidence>
<evidence type="ECO:0000313" key="6">
    <source>
        <dbReference type="EMBL" id="SDD26704.1"/>
    </source>
</evidence>
<dbReference type="GO" id="GO:0016209">
    <property type="term" value="F:antioxidant activity"/>
    <property type="evidence" value="ECO:0007669"/>
    <property type="project" value="InterPro"/>
</dbReference>
<keyword evidence="6" id="KW-0413">Isomerase</keyword>
<dbReference type="InterPro" id="IPR036249">
    <property type="entry name" value="Thioredoxin-like_sf"/>
</dbReference>
<dbReference type="Gene3D" id="3.40.30.10">
    <property type="entry name" value="Glutaredoxin"/>
    <property type="match status" value="1"/>
</dbReference>
<dbReference type="STRING" id="1045774.SAMN05421872_10734"/>
<dbReference type="PROSITE" id="PS51352">
    <property type="entry name" value="THIOREDOXIN_2"/>
    <property type="match status" value="1"/>
</dbReference>
<gene>
    <name evidence="6" type="ORF">SAMN05421872_10734</name>
</gene>
<dbReference type="InterPro" id="IPR013766">
    <property type="entry name" value="Thioredoxin_domain"/>
</dbReference>
<sequence>MRFSRALSGALLSGALVITGGCTSVGQTNPNGYIEGDSQVIQFGVDERKDPIELSAETIAGDELDLADYRGQIVVVNAWGSWCGPCNREMPLLAEAAEELGDRAAFLGINIRDSSRDDALAFERSHGVEYPSLDGSSDPSVLLAFRGSFRPAAVPSTAVLDEEGRVAAIVSGEVPSVRTLVGMVEDVEKGSG</sequence>
<dbReference type="SUPFAM" id="SSF52833">
    <property type="entry name" value="Thioredoxin-like"/>
    <property type="match status" value="1"/>
</dbReference>
<accession>A0A1G6TCW4</accession>
<dbReference type="PANTHER" id="PTHR42852:SF6">
    <property type="entry name" value="THIOL:DISULFIDE INTERCHANGE PROTEIN DSBE"/>
    <property type="match status" value="1"/>
</dbReference>
<proteinExistence type="predicted"/>
<keyword evidence="5" id="KW-0676">Redox-active center</keyword>
<evidence type="ECO:0000256" key="5">
    <source>
        <dbReference type="ARBA" id="ARBA00023284"/>
    </source>
</evidence>
<dbReference type="Pfam" id="PF00578">
    <property type="entry name" value="AhpC-TSA"/>
    <property type="match status" value="1"/>
</dbReference>
<keyword evidence="3" id="KW-0735">Signal-anchor</keyword>
<dbReference type="RefSeq" id="WP_090856758.1">
    <property type="nucleotide sequence ID" value="NZ_FMZM01000007.1"/>
</dbReference>
<organism evidence="6 7">
    <name type="scientific">Nocardioides lianchengensis</name>
    <dbReference type="NCBI Taxonomy" id="1045774"/>
    <lineage>
        <taxon>Bacteria</taxon>
        <taxon>Bacillati</taxon>
        <taxon>Actinomycetota</taxon>
        <taxon>Actinomycetes</taxon>
        <taxon>Propionibacteriales</taxon>
        <taxon>Nocardioidaceae</taxon>
        <taxon>Nocardioides</taxon>
    </lineage>
</organism>
<dbReference type="AlphaFoldDB" id="A0A1G6TCW4"/>
<reference evidence="6 7" key="1">
    <citation type="submission" date="2016-10" db="EMBL/GenBank/DDBJ databases">
        <authorList>
            <person name="de Groot N.N."/>
        </authorList>
    </citation>
    <scope>NUCLEOTIDE SEQUENCE [LARGE SCALE GENOMIC DNA]</scope>
    <source>
        <strain evidence="6 7">CGMCC 4.6858</strain>
    </source>
</reference>
<protein>
    <submittedName>
        <fullName evidence="6">Thiol-disulfide isomerase or thioredoxin</fullName>
    </submittedName>
</protein>
<evidence type="ECO:0000313" key="7">
    <source>
        <dbReference type="Proteomes" id="UP000199034"/>
    </source>
</evidence>
<dbReference type="Proteomes" id="UP000199034">
    <property type="component" value="Unassembled WGS sequence"/>
</dbReference>
<dbReference type="GO" id="GO:0016853">
    <property type="term" value="F:isomerase activity"/>
    <property type="evidence" value="ECO:0007669"/>
    <property type="project" value="UniProtKB-KW"/>
</dbReference>